<reference evidence="1" key="1">
    <citation type="submission" date="2024-10" db="EMBL/GenBank/DDBJ databases">
        <authorList>
            <person name="Lesea H.P."/>
            <person name="Kuehl J.V."/>
            <person name="Chandonia J.-M."/>
        </authorList>
    </citation>
    <scope>NUCLEOTIDE SEQUENCE</scope>
    <source>
        <strain evidence="1">FW102-FHT14D07</strain>
    </source>
</reference>
<proteinExistence type="predicted"/>
<dbReference type="AlphaFoldDB" id="A0AB74UZU1"/>
<accession>A0AB74UZU1</accession>
<dbReference type="SUPFAM" id="SSF74653">
    <property type="entry name" value="TolA/TonB C-terminal domain"/>
    <property type="match status" value="1"/>
</dbReference>
<dbReference type="EMBL" id="CP170721">
    <property type="protein sequence ID" value="XIA19964.1"/>
    <property type="molecule type" value="Genomic_DNA"/>
</dbReference>
<organism evidence="1">
    <name type="scientific">Rhodanobacter sp. FW102-FHT14D07</name>
    <dbReference type="NCBI Taxonomy" id="3351462"/>
    <lineage>
        <taxon>Bacteria</taxon>
        <taxon>Pseudomonadati</taxon>
        <taxon>Pseudomonadota</taxon>
        <taxon>Gammaproteobacteria</taxon>
        <taxon>Lysobacterales</taxon>
        <taxon>Rhodanobacteraceae</taxon>
        <taxon>Rhodanobacter</taxon>
    </lineage>
</organism>
<sequence length="174" mass="19024">MDMQVSSSWPVLVLWTFVATVVCGCSTQEERKPVGEPRTSYAEMAAPASAPHYTLQPGDTAVKPVLDKQVSPVYPPTLVRPGAAPVTVVVQLVMDENGRVQTVHPQPGTADGPAHALFEAAVEQAAMQWTFTPMWVRHPRGDGTYEVTQKPFSLWYVFDFKMAGGKPVVESGRR</sequence>
<gene>
    <name evidence="1" type="ORF">ACFYG5_07525</name>
</gene>
<dbReference type="Gene3D" id="3.30.1150.10">
    <property type="match status" value="1"/>
</dbReference>
<dbReference type="RefSeq" id="WP_395118381.1">
    <property type="nucleotide sequence ID" value="NZ_CP170721.1"/>
</dbReference>
<name>A0AB74UZU1_9GAMM</name>
<evidence type="ECO:0000313" key="1">
    <source>
        <dbReference type="EMBL" id="XIA19964.1"/>
    </source>
</evidence>
<protein>
    <submittedName>
        <fullName evidence="1">Energy transducer TonB</fullName>
    </submittedName>
</protein>